<gene>
    <name evidence="1" type="ORF">C4B59_09150</name>
</gene>
<proteinExistence type="predicted"/>
<feature type="non-terminal residue" evidence="1">
    <location>
        <position position="62"/>
    </location>
</feature>
<comment type="caution">
    <text evidence="1">The sequence shown here is derived from an EMBL/GenBank/DDBJ whole genome shotgun (WGS) entry which is preliminary data.</text>
</comment>
<organism evidence="1 2">
    <name type="scientific">Candidatus Methanogaster sp</name>
    <dbReference type="NCBI Taxonomy" id="3386292"/>
    <lineage>
        <taxon>Archaea</taxon>
        <taxon>Methanobacteriati</taxon>
        <taxon>Methanobacteriota</taxon>
        <taxon>Stenosarchaea group</taxon>
        <taxon>Methanomicrobia</taxon>
        <taxon>Methanosarcinales</taxon>
        <taxon>ANME-2 cluster</taxon>
        <taxon>Candidatus Methanogasteraceae</taxon>
        <taxon>Candidatus Methanogaster</taxon>
    </lineage>
</organism>
<name>A0AC61L2I2_9EURY</name>
<protein>
    <submittedName>
        <fullName evidence="1">IS630 family transposase</fullName>
    </submittedName>
</protein>
<dbReference type="EMBL" id="PQXF01000015">
    <property type="protein sequence ID" value="PXF60542.1"/>
    <property type="molecule type" value="Genomic_DNA"/>
</dbReference>
<sequence length="62" mass="7601">MIEIEFTEEEMKALDYERYHHPHPRVQRRMEALWLKSQNISHKHICQFTGISSNTLTKYLRK</sequence>
<evidence type="ECO:0000313" key="1">
    <source>
        <dbReference type="EMBL" id="PXF60542.1"/>
    </source>
</evidence>
<accession>A0AC61L2I2</accession>
<reference evidence="1" key="1">
    <citation type="submission" date="2018-01" db="EMBL/GenBank/DDBJ databases">
        <authorList>
            <person name="Krukenberg V."/>
        </authorList>
    </citation>
    <scope>NUCLEOTIDE SEQUENCE</scope>
    <source>
        <strain evidence="1">E20ANME2</strain>
    </source>
</reference>
<dbReference type="Proteomes" id="UP000248329">
    <property type="component" value="Unassembled WGS sequence"/>
</dbReference>
<evidence type="ECO:0000313" key="2">
    <source>
        <dbReference type="Proteomes" id="UP000248329"/>
    </source>
</evidence>